<dbReference type="EMBL" id="JAPFFK010000271">
    <property type="protein sequence ID" value="KAJ6676032.1"/>
    <property type="molecule type" value="Genomic_DNA"/>
</dbReference>
<feature type="chain" id="PRO_5040366278" evidence="1">
    <location>
        <begin position="20"/>
        <end position="166"/>
    </location>
</feature>
<name>A0A9Q0NU95_SALPP</name>
<evidence type="ECO:0000313" key="2">
    <source>
        <dbReference type="EMBL" id="KAJ6676032.1"/>
    </source>
</evidence>
<keyword evidence="3" id="KW-1185">Reference proteome</keyword>
<evidence type="ECO:0000313" key="3">
    <source>
        <dbReference type="Proteomes" id="UP001151532"/>
    </source>
</evidence>
<keyword evidence="1" id="KW-0732">Signal</keyword>
<dbReference type="OrthoDB" id="1516097at2759"/>
<feature type="signal peptide" evidence="1">
    <location>
        <begin position="1"/>
        <end position="19"/>
    </location>
</feature>
<evidence type="ECO:0000256" key="1">
    <source>
        <dbReference type="SAM" id="SignalP"/>
    </source>
</evidence>
<dbReference type="AlphaFoldDB" id="A0A9Q0NU95"/>
<reference evidence="2" key="1">
    <citation type="submission" date="2022-11" db="EMBL/GenBank/DDBJ databases">
        <authorList>
            <person name="Hyden B.L."/>
            <person name="Feng K."/>
            <person name="Yates T."/>
            <person name="Jawdy S."/>
            <person name="Smart L.B."/>
            <person name="Muchero W."/>
        </authorList>
    </citation>
    <scope>NUCLEOTIDE SEQUENCE</scope>
    <source>
        <tissue evidence="2">Shoot tip</tissue>
    </source>
</reference>
<proteinExistence type="predicted"/>
<sequence length="166" mass="18385">MTLFHWYHPILLSPYGVLAAVSSVVPLPRGGSYALLTRPPLETPLPVRLACVKHAAGVHPEPGIELSMRFLVALLIASLFVDKADSNCLSFQGLYPCASYSLRVRSKKYSHPYPPHPHVNPMSLLSILIRSRAEGEQVKIEKLTLGLGIIGLEPDDFHHVKVTLYR</sequence>
<protein>
    <submittedName>
        <fullName evidence="2">Uncharacterized protein</fullName>
    </submittedName>
</protein>
<accession>A0A9Q0NU95</accession>
<dbReference type="Proteomes" id="UP001151532">
    <property type="component" value="Unassembled WGS sequence"/>
</dbReference>
<organism evidence="2 3">
    <name type="scientific">Salix purpurea</name>
    <name type="common">Purple osier willow</name>
    <dbReference type="NCBI Taxonomy" id="77065"/>
    <lineage>
        <taxon>Eukaryota</taxon>
        <taxon>Viridiplantae</taxon>
        <taxon>Streptophyta</taxon>
        <taxon>Embryophyta</taxon>
        <taxon>Tracheophyta</taxon>
        <taxon>Spermatophyta</taxon>
        <taxon>Magnoliopsida</taxon>
        <taxon>eudicotyledons</taxon>
        <taxon>Gunneridae</taxon>
        <taxon>Pentapetalae</taxon>
        <taxon>rosids</taxon>
        <taxon>fabids</taxon>
        <taxon>Malpighiales</taxon>
        <taxon>Salicaceae</taxon>
        <taxon>Saliceae</taxon>
        <taxon>Salix</taxon>
    </lineage>
</organism>
<gene>
    <name evidence="2" type="ORF">OIU79_020341</name>
</gene>
<reference evidence="2" key="2">
    <citation type="journal article" date="2023" name="Int. J. Mol. Sci.">
        <title>De Novo Assembly and Annotation of 11 Diverse Shrub Willow (Salix) Genomes Reveals Novel Gene Organization in Sex-Linked Regions.</title>
        <authorList>
            <person name="Hyden B."/>
            <person name="Feng K."/>
            <person name="Yates T.B."/>
            <person name="Jawdy S."/>
            <person name="Cereghino C."/>
            <person name="Smart L.B."/>
            <person name="Muchero W."/>
        </authorList>
    </citation>
    <scope>NUCLEOTIDE SEQUENCE</scope>
    <source>
        <tissue evidence="2">Shoot tip</tissue>
    </source>
</reference>
<comment type="caution">
    <text evidence="2">The sequence shown here is derived from an EMBL/GenBank/DDBJ whole genome shotgun (WGS) entry which is preliminary data.</text>
</comment>